<dbReference type="InterPro" id="IPR011146">
    <property type="entry name" value="HIT-like"/>
</dbReference>
<evidence type="ECO:0000259" key="1">
    <source>
        <dbReference type="Pfam" id="PF01230"/>
    </source>
</evidence>
<dbReference type="EMBL" id="JAFBCV010000007">
    <property type="protein sequence ID" value="MBM7839236.1"/>
    <property type="molecule type" value="Genomic_DNA"/>
</dbReference>
<dbReference type="Proteomes" id="UP001179280">
    <property type="component" value="Unassembled WGS sequence"/>
</dbReference>
<gene>
    <name evidence="2" type="ORF">JOC54_002507</name>
</gene>
<dbReference type="PANTHER" id="PTHR23089">
    <property type="entry name" value="HISTIDINE TRIAD HIT PROTEIN"/>
    <property type="match status" value="1"/>
</dbReference>
<evidence type="ECO:0000313" key="2">
    <source>
        <dbReference type="EMBL" id="MBM7839236.1"/>
    </source>
</evidence>
<proteinExistence type="predicted"/>
<accession>A0ABS2SVN4</accession>
<comment type="caution">
    <text evidence="2">The sequence shown here is derived from an EMBL/GenBank/DDBJ whole genome shotgun (WGS) entry which is preliminary data.</text>
</comment>
<sequence>MNIVFKIHQGLQKVAKQLGVEKPGFRVVSNNGPDGQQEVDHLHYHLMGGRQLKWEI</sequence>
<dbReference type="InterPro" id="IPR001310">
    <property type="entry name" value="Histidine_triad_HIT"/>
</dbReference>
<dbReference type="SUPFAM" id="SSF54197">
    <property type="entry name" value="HIT-like"/>
    <property type="match status" value="1"/>
</dbReference>
<protein>
    <submittedName>
        <fullName evidence="2">Histidine triad (HIT) family protein</fullName>
    </submittedName>
</protein>
<evidence type="ECO:0000313" key="3">
    <source>
        <dbReference type="Proteomes" id="UP001179280"/>
    </source>
</evidence>
<feature type="domain" description="HIT" evidence="1">
    <location>
        <begin position="7"/>
        <end position="51"/>
    </location>
</feature>
<organism evidence="2 3">
    <name type="scientific">Shouchella xiaoxiensis</name>
    <dbReference type="NCBI Taxonomy" id="766895"/>
    <lineage>
        <taxon>Bacteria</taxon>
        <taxon>Bacillati</taxon>
        <taxon>Bacillota</taxon>
        <taxon>Bacilli</taxon>
        <taxon>Bacillales</taxon>
        <taxon>Bacillaceae</taxon>
        <taxon>Shouchella</taxon>
    </lineage>
</organism>
<name>A0ABS2SVN4_9BACI</name>
<reference evidence="2" key="1">
    <citation type="submission" date="2021-01" db="EMBL/GenBank/DDBJ databases">
        <title>Genomic Encyclopedia of Type Strains, Phase IV (KMG-IV): sequencing the most valuable type-strain genomes for metagenomic binning, comparative biology and taxonomic classification.</title>
        <authorList>
            <person name="Goeker M."/>
        </authorList>
    </citation>
    <scope>NUCLEOTIDE SEQUENCE</scope>
    <source>
        <strain evidence="2">DSM 21943</strain>
    </source>
</reference>
<dbReference type="RefSeq" id="WP_275582706.1">
    <property type="nucleotide sequence ID" value="NZ_JAFBCV010000007.1"/>
</dbReference>
<keyword evidence="3" id="KW-1185">Reference proteome</keyword>
<dbReference type="Pfam" id="PF01230">
    <property type="entry name" value="HIT"/>
    <property type="match status" value="1"/>
</dbReference>
<dbReference type="Gene3D" id="3.30.428.10">
    <property type="entry name" value="HIT-like"/>
    <property type="match status" value="1"/>
</dbReference>
<dbReference type="InterPro" id="IPR036265">
    <property type="entry name" value="HIT-like_sf"/>
</dbReference>